<name>A0AAQ3UCE4_PASNO</name>
<dbReference type="Proteomes" id="UP001341281">
    <property type="component" value="Chromosome 08"/>
</dbReference>
<evidence type="ECO:0000259" key="1">
    <source>
        <dbReference type="Pfam" id="PF07727"/>
    </source>
</evidence>
<dbReference type="InterPro" id="IPR013103">
    <property type="entry name" value="RVT_2"/>
</dbReference>
<dbReference type="Pfam" id="PF07727">
    <property type="entry name" value="RVT_2"/>
    <property type="match status" value="1"/>
</dbReference>
<dbReference type="PANTHER" id="PTHR11439">
    <property type="entry name" value="GAG-POL-RELATED RETROTRANSPOSON"/>
    <property type="match status" value="1"/>
</dbReference>
<protein>
    <recommendedName>
        <fullName evidence="1">Reverse transcriptase Ty1/copia-type domain-containing protein</fullName>
    </recommendedName>
</protein>
<evidence type="ECO:0000313" key="2">
    <source>
        <dbReference type="EMBL" id="WVZ89460.1"/>
    </source>
</evidence>
<dbReference type="PANTHER" id="PTHR11439:SF524">
    <property type="entry name" value="RNA-DIRECTED DNA POLYMERASE, PROTEIN KINASE RLK-PELLE-DLSV FAMILY"/>
    <property type="match status" value="1"/>
</dbReference>
<proteinExistence type="predicted"/>
<dbReference type="EMBL" id="CP144752">
    <property type="protein sequence ID" value="WVZ89460.1"/>
    <property type="molecule type" value="Genomic_DNA"/>
</dbReference>
<gene>
    <name evidence="2" type="ORF">U9M48_035863</name>
</gene>
<evidence type="ECO:0000313" key="3">
    <source>
        <dbReference type="Proteomes" id="UP001341281"/>
    </source>
</evidence>
<dbReference type="AlphaFoldDB" id="A0AAQ3UCE4"/>
<reference evidence="2 3" key="1">
    <citation type="submission" date="2024-02" db="EMBL/GenBank/DDBJ databases">
        <title>High-quality chromosome-scale genome assembly of Pensacola bahiagrass (Paspalum notatum Flugge var. saurae).</title>
        <authorList>
            <person name="Vega J.M."/>
            <person name="Podio M."/>
            <person name="Orjuela J."/>
            <person name="Siena L.A."/>
            <person name="Pessino S.C."/>
            <person name="Combes M.C."/>
            <person name="Mariac C."/>
            <person name="Albertini E."/>
            <person name="Pupilli F."/>
            <person name="Ortiz J.P.A."/>
            <person name="Leblanc O."/>
        </authorList>
    </citation>
    <scope>NUCLEOTIDE SEQUENCE [LARGE SCALE GENOMIC DNA]</scope>
    <source>
        <strain evidence="2">R1</strain>
        <tissue evidence="2">Leaf</tissue>
    </source>
</reference>
<accession>A0AAQ3UCE4</accession>
<feature type="domain" description="Reverse transcriptase Ty1/copia-type" evidence="1">
    <location>
        <begin position="11"/>
        <end position="144"/>
    </location>
</feature>
<organism evidence="2 3">
    <name type="scientific">Paspalum notatum var. saurae</name>
    <dbReference type="NCBI Taxonomy" id="547442"/>
    <lineage>
        <taxon>Eukaryota</taxon>
        <taxon>Viridiplantae</taxon>
        <taxon>Streptophyta</taxon>
        <taxon>Embryophyta</taxon>
        <taxon>Tracheophyta</taxon>
        <taxon>Spermatophyta</taxon>
        <taxon>Magnoliopsida</taxon>
        <taxon>Liliopsida</taxon>
        <taxon>Poales</taxon>
        <taxon>Poaceae</taxon>
        <taxon>PACMAD clade</taxon>
        <taxon>Panicoideae</taxon>
        <taxon>Andropogonodae</taxon>
        <taxon>Paspaleae</taxon>
        <taxon>Paspalinae</taxon>
        <taxon>Paspalum</taxon>
    </lineage>
</organism>
<keyword evidence="3" id="KW-1185">Reference proteome</keyword>
<sequence length="206" mass="23432">MEKEHGALLQNHIWDLVPCLARVNVVSGKWVFCHKFKADGSLDRYKARWVLRSFTQCPGIDYDETFNLVVKLTAVQTILSLALSCGLPIHQLDIKNAFLHDTFSEQPSCFEDTSHPKLVCCLNKSLYELKQAPRAPVQDTMDFLSLASALQYLIFTRPDISYAIQQISLHMHDPQEPHLAVLKRILWYIRSTLDFGPLPATILLGP</sequence>